<dbReference type="Gene3D" id="6.10.280.30">
    <property type="match status" value="1"/>
</dbReference>
<dbReference type="EMBL" id="MRZV01000358">
    <property type="protein sequence ID" value="PIK51736.1"/>
    <property type="molecule type" value="Genomic_DNA"/>
</dbReference>
<evidence type="ECO:0000256" key="2">
    <source>
        <dbReference type="SAM" id="MobiDB-lite"/>
    </source>
</evidence>
<dbReference type="GO" id="GO:0031175">
    <property type="term" value="P:neuron projection development"/>
    <property type="evidence" value="ECO:0007669"/>
    <property type="project" value="TreeGrafter"/>
</dbReference>
<dbReference type="AlphaFoldDB" id="A0A2G8KUP3"/>
<dbReference type="Pfam" id="PF00836">
    <property type="entry name" value="Stathmin"/>
    <property type="match status" value="1"/>
</dbReference>
<dbReference type="GO" id="GO:0031110">
    <property type="term" value="P:regulation of microtubule polymerization or depolymerization"/>
    <property type="evidence" value="ECO:0007669"/>
    <property type="project" value="InterPro"/>
</dbReference>
<dbReference type="OrthoDB" id="5986631at2759"/>
<evidence type="ECO:0000313" key="4">
    <source>
        <dbReference type="Proteomes" id="UP000230750"/>
    </source>
</evidence>
<dbReference type="PANTHER" id="PTHR10104:SF1">
    <property type="entry name" value="STATHMIN, ISOFORM D"/>
    <property type="match status" value="1"/>
</dbReference>
<feature type="region of interest" description="Disordered" evidence="2">
    <location>
        <begin position="55"/>
        <end position="75"/>
    </location>
</feature>
<name>A0A2G8KUP3_STIJA</name>
<evidence type="ECO:0000256" key="1">
    <source>
        <dbReference type="RuleBase" id="RU004388"/>
    </source>
</evidence>
<dbReference type="Proteomes" id="UP000230750">
    <property type="component" value="Unassembled WGS sequence"/>
</dbReference>
<keyword evidence="4" id="KW-1185">Reference proteome</keyword>
<feature type="compositionally biased region" description="Polar residues" evidence="2">
    <location>
        <begin position="64"/>
        <end position="75"/>
    </location>
</feature>
<reference evidence="3 4" key="1">
    <citation type="journal article" date="2017" name="PLoS Biol.">
        <title>The sea cucumber genome provides insights into morphological evolution and visceral regeneration.</title>
        <authorList>
            <person name="Zhang X."/>
            <person name="Sun L."/>
            <person name="Yuan J."/>
            <person name="Sun Y."/>
            <person name="Gao Y."/>
            <person name="Zhang L."/>
            <person name="Li S."/>
            <person name="Dai H."/>
            <person name="Hamel J.F."/>
            <person name="Liu C."/>
            <person name="Yu Y."/>
            <person name="Liu S."/>
            <person name="Lin W."/>
            <person name="Guo K."/>
            <person name="Jin S."/>
            <person name="Xu P."/>
            <person name="Storey K.B."/>
            <person name="Huan P."/>
            <person name="Zhang T."/>
            <person name="Zhou Y."/>
            <person name="Zhang J."/>
            <person name="Lin C."/>
            <person name="Li X."/>
            <person name="Xing L."/>
            <person name="Huo D."/>
            <person name="Sun M."/>
            <person name="Wang L."/>
            <person name="Mercier A."/>
            <person name="Li F."/>
            <person name="Yang H."/>
            <person name="Xiang J."/>
        </authorList>
    </citation>
    <scope>NUCLEOTIDE SEQUENCE [LARGE SCALE GENOMIC DNA]</scope>
    <source>
        <strain evidence="3">Shaxun</strain>
        <tissue evidence="3">Muscle</tissue>
    </source>
</reference>
<dbReference type="GO" id="GO:0005737">
    <property type="term" value="C:cytoplasm"/>
    <property type="evidence" value="ECO:0007669"/>
    <property type="project" value="TreeGrafter"/>
</dbReference>
<sequence length="192" mass="21955">MDFNVHRKEIKSPGGVAFELVWEKPSKDPAKVLNSPPSKDDINVEKRIKEKQIAAEERRKSMECSRQQQAQKNNQKIMEARAKAEALDKKFKEEAEVKLMEKLQRIEGNQKACKENLLLKLKEHLLSTKPCAYRIIVVNLALEHLLSTKLWPSHIIVLYLALEQDEKIEKVQKRKKVIGDIGDDGDASSTSS</sequence>
<organism evidence="3 4">
    <name type="scientific">Stichopus japonicus</name>
    <name type="common">Sea cucumber</name>
    <dbReference type="NCBI Taxonomy" id="307972"/>
    <lineage>
        <taxon>Eukaryota</taxon>
        <taxon>Metazoa</taxon>
        <taxon>Echinodermata</taxon>
        <taxon>Eleutherozoa</taxon>
        <taxon>Echinozoa</taxon>
        <taxon>Holothuroidea</taxon>
        <taxon>Aspidochirotacea</taxon>
        <taxon>Aspidochirotida</taxon>
        <taxon>Stichopodidae</taxon>
        <taxon>Apostichopus</taxon>
    </lineage>
</organism>
<dbReference type="SUPFAM" id="SSF101494">
    <property type="entry name" value="Stathmin"/>
    <property type="match status" value="1"/>
</dbReference>
<dbReference type="GO" id="GO:0015631">
    <property type="term" value="F:tubulin binding"/>
    <property type="evidence" value="ECO:0007669"/>
    <property type="project" value="TreeGrafter"/>
</dbReference>
<dbReference type="PANTHER" id="PTHR10104">
    <property type="entry name" value="STATHMIN"/>
    <property type="match status" value="1"/>
</dbReference>
<evidence type="ECO:0000313" key="3">
    <source>
        <dbReference type="EMBL" id="PIK51736.1"/>
    </source>
</evidence>
<proteinExistence type="inferred from homology"/>
<dbReference type="GO" id="GO:0007019">
    <property type="term" value="P:microtubule depolymerization"/>
    <property type="evidence" value="ECO:0007669"/>
    <property type="project" value="TreeGrafter"/>
</dbReference>
<gene>
    <name evidence="3" type="ORF">BSL78_11367</name>
</gene>
<accession>A0A2G8KUP3</accession>
<dbReference type="GO" id="GO:0043005">
    <property type="term" value="C:neuron projection"/>
    <property type="evidence" value="ECO:0007669"/>
    <property type="project" value="TreeGrafter"/>
</dbReference>
<dbReference type="PRINTS" id="PR00345">
    <property type="entry name" value="STATHMIN"/>
</dbReference>
<comment type="similarity">
    <text evidence="1">Belongs to the stathmin family.</text>
</comment>
<protein>
    <recommendedName>
        <fullName evidence="1">Stathmin</fullName>
    </recommendedName>
</protein>
<dbReference type="InterPro" id="IPR000956">
    <property type="entry name" value="Stathmin_fam"/>
</dbReference>
<dbReference type="InterPro" id="IPR036002">
    <property type="entry name" value="Stathmin_sf"/>
</dbReference>
<comment type="caution">
    <text evidence="3">The sequence shown here is derived from an EMBL/GenBank/DDBJ whole genome shotgun (WGS) entry which is preliminary data.</text>
</comment>